<name>A0A8B6DHB7_MYTGA</name>
<sequence>MGTHAFVLYLLFSCFCVSASIIDTTHRRLKSRVEQGDVLISRKDNGQQFSIRNGQANGNTGMGSQLREQMVGGSDGRVSLIGLNLQNQGQNINDGENGQTAVTTPAQNQDQNGMQFDNTNSGNGQNGMQSENVNSGNGQDGQNGMQFDNVDSGNGQNGMQSENVNGGNGQDGQNGMQLDNVNDENGQNGQNGMQFDNVNIGNGQDGQDGMKSNNLNSGNDQNGAQVGNDQFGSQFETDETGPQNRNGQTGSQNGNEQIGSEKGIGQFATSTETIQTSPQENFNPDVEQQGTDETSTEPSTFSTEFREGGGGEAIPTTPPTTPAVPTDVETTFMPVTGEQEQEETRVTPIDGVGVTTTPQDETGVGKTRRPRQHRGGGREEGESRETIERGKPVEEEGGREVDSRDSKKYLKKRHDGQRTFARDEDDDWWDSDRWDSDRWDSDIWESDSWEVNSWDSDSSDRNVLSGDRHRKVNAVQPFRPYFTLRRENKLKRSDESDSSDWDSEIYSKEDTKTDNYDTRKTQVLKEEGEKRNIRMKKRVNYESSSDNSFWDSFEDSDSDSEDRLIKPVKTKLIDENQTNDEQPTGLRKQVRRSRKEYPSESTESDFSDGVHSYKDNAQIKQSKFQEWGVMYDDSDSWDDSDSGYWEDSESGQKRFNKPAIVKSKPKSNVIYDRRSDDDDSWYSDSWEDSSEPRRTSTNVKDVNSRLTDSSSTNVKTDNERKDYNTNRLRRGDNDFSWESDSSWENDDWEYYDDPDEYESKAKTQLEPAVTAAPVGKNEIRRKQSFVKQYDDDSDNGNIRLRFQTVRRSNRVLDEPTRSDSKRRLHFKLSGRVLLNRPNKKANDLFDDYETSENESEFVRPLKKSRRKSSRKSSRNQLFLLDTTK</sequence>
<feature type="compositionally biased region" description="Acidic residues" evidence="1">
    <location>
        <begin position="635"/>
        <end position="649"/>
    </location>
</feature>
<evidence type="ECO:0000313" key="4">
    <source>
        <dbReference type="Proteomes" id="UP000596742"/>
    </source>
</evidence>
<feature type="region of interest" description="Disordered" evidence="1">
    <location>
        <begin position="452"/>
        <end position="472"/>
    </location>
</feature>
<keyword evidence="2" id="KW-0732">Signal</keyword>
<feature type="chain" id="PRO_5032981171" evidence="2">
    <location>
        <begin position="20"/>
        <end position="884"/>
    </location>
</feature>
<feature type="compositionally biased region" description="Polar residues" evidence="1">
    <location>
        <begin position="274"/>
        <end position="289"/>
    </location>
</feature>
<organism evidence="3 4">
    <name type="scientific">Mytilus galloprovincialis</name>
    <name type="common">Mediterranean mussel</name>
    <dbReference type="NCBI Taxonomy" id="29158"/>
    <lineage>
        <taxon>Eukaryota</taxon>
        <taxon>Metazoa</taxon>
        <taxon>Spiralia</taxon>
        <taxon>Lophotrochozoa</taxon>
        <taxon>Mollusca</taxon>
        <taxon>Bivalvia</taxon>
        <taxon>Autobranchia</taxon>
        <taxon>Pteriomorphia</taxon>
        <taxon>Mytilida</taxon>
        <taxon>Mytiloidea</taxon>
        <taxon>Mytilidae</taxon>
        <taxon>Mytilinae</taxon>
        <taxon>Mytilus</taxon>
    </lineage>
</organism>
<feature type="region of interest" description="Disordered" evidence="1">
    <location>
        <begin position="635"/>
        <end position="731"/>
    </location>
</feature>
<feature type="region of interest" description="Disordered" evidence="1">
    <location>
        <begin position="274"/>
        <end position="439"/>
    </location>
</feature>
<feature type="compositionally biased region" description="Polar residues" evidence="1">
    <location>
        <begin position="210"/>
        <end position="258"/>
    </location>
</feature>
<evidence type="ECO:0000313" key="3">
    <source>
        <dbReference type="EMBL" id="VDI18644.1"/>
    </source>
</evidence>
<feature type="compositionally biased region" description="Polar residues" evidence="1">
    <location>
        <begin position="183"/>
        <end position="202"/>
    </location>
</feature>
<gene>
    <name evidence="3" type="ORF">MGAL_10B015132</name>
</gene>
<feature type="region of interest" description="Disordered" evidence="1">
    <location>
        <begin position="849"/>
        <end position="884"/>
    </location>
</feature>
<proteinExistence type="predicted"/>
<feature type="compositionally biased region" description="Basic and acidic residues" evidence="1">
    <location>
        <begin position="376"/>
        <end position="408"/>
    </location>
</feature>
<feature type="compositionally biased region" description="Acidic residues" evidence="1">
    <location>
        <begin position="677"/>
        <end position="689"/>
    </location>
</feature>
<dbReference type="EMBL" id="UYJE01003371">
    <property type="protein sequence ID" value="VDI18644.1"/>
    <property type="molecule type" value="Genomic_DNA"/>
</dbReference>
<comment type="caution">
    <text evidence="3">The sequence shown here is derived from an EMBL/GenBank/DDBJ whole genome shotgun (WGS) entry which is preliminary data.</text>
</comment>
<protein>
    <submittedName>
        <fullName evidence="3">Uncharacterized protein</fullName>
    </submittedName>
</protein>
<feature type="region of interest" description="Disordered" evidence="1">
    <location>
        <begin position="88"/>
        <end position="260"/>
    </location>
</feature>
<feature type="compositionally biased region" description="Basic and acidic residues" evidence="1">
    <location>
        <begin position="716"/>
        <end position="731"/>
    </location>
</feature>
<feature type="signal peptide" evidence="2">
    <location>
        <begin position="1"/>
        <end position="19"/>
    </location>
</feature>
<dbReference type="OrthoDB" id="6193231at2759"/>
<feature type="compositionally biased region" description="Basic and acidic residues" evidence="1">
    <location>
        <begin position="505"/>
        <end position="532"/>
    </location>
</feature>
<feature type="compositionally biased region" description="Basic and acidic residues" evidence="1">
    <location>
        <begin position="430"/>
        <end position="439"/>
    </location>
</feature>
<evidence type="ECO:0000256" key="1">
    <source>
        <dbReference type="SAM" id="MobiDB-lite"/>
    </source>
</evidence>
<feature type="compositionally biased region" description="Polar residues" evidence="1">
    <location>
        <begin position="94"/>
        <end position="162"/>
    </location>
</feature>
<keyword evidence="4" id="KW-1185">Reference proteome</keyword>
<reference evidence="3" key="1">
    <citation type="submission" date="2018-11" db="EMBL/GenBank/DDBJ databases">
        <authorList>
            <person name="Alioto T."/>
            <person name="Alioto T."/>
        </authorList>
    </citation>
    <scope>NUCLEOTIDE SEQUENCE</scope>
</reference>
<feature type="compositionally biased region" description="Low complexity" evidence="1">
    <location>
        <begin position="542"/>
        <end position="551"/>
    </location>
</feature>
<feature type="compositionally biased region" description="Basic residues" evidence="1">
    <location>
        <begin position="366"/>
        <end position="375"/>
    </location>
</feature>
<dbReference type="Proteomes" id="UP000596742">
    <property type="component" value="Unassembled WGS sequence"/>
</dbReference>
<accession>A0A8B6DHB7</accession>
<dbReference type="AlphaFoldDB" id="A0A8B6DHB7"/>
<feature type="compositionally biased region" description="Basic residues" evidence="1">
    <location>
        <begin position="860"/>
        <end position="873"/>
    </location>
</feature>
<feature type="compositionally biased region" description="Low complexity" evidence="1">
    <location>
        <begin position="291"/>
        <end position="303"/>
    </location>
</feature>
<feature type="compositionally biased region" description="Polar residues" evidence="1">
    <location>
        <begin position="695"/>
        <end position="715"/>
    </location>
</feature>
<feature type="region of interest" description="Disordered" evidence="1">
    <location>
        <begin position="489"/>
        <end position="614"/>
    </location>
</feature>
<evidence type="ECO:0000256" key="2">
    <source>
        <dbReference type="SAM" id="SignalP"/>
    </source>
</evidence>